<feature type="transmembrane region" description="Helical" evidence="9">
    <location>
        <begin position="393"/>
        <end position="414"/>
    </location>
</feature>
<evidence type="ECO:0000256" key="1">
    <source>
        <dbReference type="ARBA" id="ARBA00007164"/>
    </source>
</evidence>
<dbReference type="GO" id="GO:0016787">
    <property type="term" value="F:hydrolase activity"/>
    <property type="evidence" value="ECO:0007669"/>
    <property type="project" value="UniProtKB-KW"/>
</dbReference>
<keyword evidence="5" id="KW-0573">Peptidoglycan synthesis</keyword>
<feature type="compositionally biased region" description="Polar residues" evidence="8">
    <location>
        <begin position="33"/>
        <end position="46"/>
    </location>
</feature>
<feature type="domain" description="Peptidase S11 D-alanyl-D-alanine carboxypeptidase A N-terminal" evidence="11">
    <location>
        <begin position="104"/>
        <end position="326"/>
    </location>
</feature>
<evidence type="ECO:0000256" key="6">
    <source>
        <dbReference type="ARBA" id="ARBA00023316"/>
    </source>
</evidence>
<reference evidence="12 13" key="1">
    <citation type="submission" date="2023-05" db="EMBL/GenBank/DDBJ databases">
        <title>Corynebacterium suedekumii sp. nov. and Corynebacterium breve sp. nov. isolated from raw cow's milk.</title>
        <authorList>
            <person name="Baer M.K."/>
            <person name="Mehl L."/>
            <person name="Hellmuth R."/>
            <person name="Marke G."/>
            <person name="Lipski A."/>
        </authorList>
    </citation>
    <scope>NUCLEOTIDE SEQUENCE [LARGE SCALE GENOMIC DNA]</scope>
    <source>
        <strain evidence="12 13">LM112</strain>
    </source>
</reference>
<feature type="region of interest" description="Disordered" evidence="8">
    <location>
        <begin position="28"/>
        <end position="79"/>
    </location>
</feature>
<comment type="similarity">
    <text evidence="1 7">Belongs to the peptidase S11 family.</text>
</comment>
<dbReference type="EMBL" id="CP126970">
    <property type="protein sequence ID" value="WIM71437.1"/>
    <property type="molecule type" value="Genomic_DNA"/>
</dbReference>
<proteinExistence type="inferred from homology"/>
<dbReference type="PANTHER" id="PTHR21581:SF33">
    <property type="entry name" value="D-ALANYL-D-ALANINE CARBOXYPEPTIDASE DACB"/>
    <property type="match status" value="1"/>
</dbReference>
<dbReference type="Pfam" id="PF00768">
    <property type="entry name" value="Peptidase_S11"/>
    <property type="match status" value="1"/>
</dbReference>
<protein>
    <submittedName>
        <fullName evidence="12">Serine hydrolase</fullName>
    </submittedName>
</protein>
<organism evidence="12 13">
    <name type="scientific">Corynebacterium suedekumii</name>
    <dbReference type="NCBI Taxonomy" id="3049801"/>
    <lineage>
        <taxon>Bacteria</taxon>
        <taxon>Bacillati</taxon>
        <taxon>Actinomycetota</taxon>
        <taxon>Actinomycetes</taxon>
        <taxon>Mycobacteriales</taxon>
        <taxon>Corynebacteriaceae</taxon>
        <taxon>Corynebacterium</taxon>
    </lineage>
</organism>
<feature type="compositionally biased region" description="Polar residues" evidence="8">
    <location>
        <begin position="58"/>
        <end position="72"/>
    </location>
</feature>
<dbReference type="InterPro" id="IPR001967">
    <property type="entry name" value="Peptidase_S11_N"/>
</dbReference>
<evidence type="ECO:0000256" key="4">
    <source>
        <dbReference type="ARBA" id="ARBA00022960"/>
    </source>
</evidence>
<accession>A0ABY8VQT9</accession>
<evidence type="ECO:0000259" key="11">
    <source>
        <dbReference type="Pfam" id="PF00768"/>
    </source>
</evidence>
<dbReference type="Gene3D" id="3.40.710.10">
    <property type="entry name" value="DD-peptidase/beta-lactamase superfamily"/>
    <property type="match status" value="1"/>
</dbReference>
<evidence type="ECO:0000256" key="2">
    <source>
        <dbReference type="ARBA" id="ARBA00022729"/>
    </source>
</evidence>
<keyword evidence="9" id="KW-0812">Transmembrane</keyword>
<gene>
    <name evidence="12" type="ORF">QP029_06590</name>
</gene>
<keyword evidence="9" id="KW-1133">Transmembrane helix</keyword>
<evidence type="ECO:0000256" key="3">
    <source>
        <dbReference type="ARBA" id="ARBA00022801"/>
    </source>
</evidence>
<evidence type="ECO:0000256" key="5">
    <source>
        <dbReference type="ARBA" id="ARBA00022984"/>
    </source>
</evidence>
<feature type="signal peptide" evidence="10">
    <location>
        <begin position="1"/>
        <end position="29"/>
    </location>
</feature>
<dbReference type="InterPro" id="IPR012338">
    <property type="entry name" value="Beta-lactam/transpept-like"/>
</dbReference>
<dbReference type="InterPro" id="IPR018044">
    <property type="entry name" value="Peptidase_S11"/>
</dbReference>
<keyword evidence="4" id="KW-0133">Cell shape</keyword>
<keyword evidence="2 10" id="KW-0732">Signal</keyword>
<dbReference type="RefSeq" id="WP_284876008.1">
    <property type="nucleotide sequence ID" value="NZ_CP126970.1"/>
</dbReference>
<keyword evidence="6" id="KW-0961">Cell wall biogenesis/degradation</keyword>
<evidence type="ECO:0000256" key="10">
    <source>
        <dbReference type="SAM" id="SignalP"/>
    </source>
</evidence>
<sequence length="428" mass="44990">MKAALTRPLCAVLAATLLTTGIGVGPVLAQETPPESATGTELSEPTTSREHAPDTDECPQQVSPPEAKSTSEVPVPGQAVPTPLPVAVAGNCGVTAPDGFDVPEEVLASAWLVADMDTGEIVAAKDPHGRYRPASIIKVLLALLALDNLTLTDEVTVSEESAGQIGSAVGIGAGGRYTVDQLLHGLLLVSGNDAAHALAQELGGDEVVLREINELARDLGTTDTRAASYSGLDSPGMSTSAYDMGLIYREAYSRPGFFRIVDTDHIPFPGYDDLPGYEVWNDNGLFLNDPDGIGGKTGYTDDANHTFVGAMNRDDRRLFTVILDTTTDKARPWEQAQLLLNQAYEIPEGEGVGLLEPVAVDGPSATPTPAPELDGEAVDEPGVHAQDSARSQWLVPGIIAVVAVAVLAALALVITRRLNRQSGRHAQR</sequence>
<evidence type="ECO:0000313" key="13">
    <source>
        <dbReference type="Proteomes" id="UP001238805"/>
    </source>
</evidence>
<keyword evidence="9" id="KW-0472">Membrane</keyword>
<dbReference type="PRINTS" id="PR00725">
    <property type="entry name" value="DADACBPTASE1"/>
</dbReference>
<dbReference type="SUPFAM" id="SSF56601">
    <property type="entry name" value="beta-lactamase/transpeptidase-like"/>
    <property type="match status" value="1"/>
</dbReference>
<evidence type="ECO:0000313" key="12">
    <source>
        <dbReference type="EMBL" id="WIM71437.1"/>
    </source>
</evidence>
<dbReference type="PANTHER" id="PTHR21581">
    <property type="entry name" value="D-ALANYL-D-ALANINE CARBOXYPEPTIDASE"/>
    <property type="match status" value="1"/>
</dbReference>
<evidence type="ECO:0000256" key="8">
    <source>
        <dbReference type="SAM" id="MobiDB-lite"/>
    </source>
</evidence>
<feature type="chain" id="PRO_5047510036" evidence="10">
    <location>
        <begin position="30"/>
        <end position="428"/>
    </location>
</feature>
<keyword evidence="13" id="KW-1185">Reference proteome</keyword>
<name>A0ABY8VQT9_9CORY</name>
<dbReference type="Proteomes" id="UP001238805">
    <property type="component" value="Chromosome"/>
</dbReference>
<evidence type="ECO:0000256" key="7">
    <source>
        <dbReference type="RuleBase" id="RU004016"/>
    </source>
</evidence>
<evidence type="ECO:0000256" key="9">
    <source>
        <dbReference type="SAM" id="Phobius"/>
    </source>
</evidence>
<keyword evidence="3 12" id="KW-0378">Hydrolase</keyword>